<dbReference type="AlphaFoldDB" id="A0AAD2CJ76"/>
<gene>
    <name evidence="5" type="ORF">CYCCA115_LOCUS3953</name>
</gene>
<protein>
    <recommendedName>
        <fullName evidence="4">DDE Tnp4 domain-containing protein</fullName>
    </recommendedName>
</protein>
<dbReference type="Proteomes" id="UP001295423">
    <property type="component" value="Unassembled WGS sequence"/>
</dbReference>
<comment type="caution">
    <text evidence="5">The sequence shown here is derived from an EMBL/GenBank/DDBJ whole genome shotgun (WGS) entry which is preliminary data.</text>
</comment>
<dbReference type="InterPro" id="IPR027806">
    <property type="entry name" value="HARBI1_dom"/>
</dbReference>
<evidence type="ECO:0000313" key="6">
    <source>
        <dbReference type="Proteomes" id="UP001295423"/>
    </source>
</evidence>
<comment type="cofactor">
    <cofactor evidence="1">
        <name>a divalent metal cation</name>
        <dbReference type="ChEBI" id="CHEBI:60240"/>
    </cofactor>
</comment>
<keyword evidence="2" id="KW-0479">Metal-binding</keyword>
<organism evidence="5 6">
    <name type="scientific">Cylindrotheca closterium</name>
    <dbReference type="NCBI Taxonomy" id="2856"/>
    <lineage>
        <taxon>Eukaryota</taxon>
        <taxon>Sar</taxon>
        <taxon>Stramenopiles</taxon>
        <taxon>Ochrophyta</taxon>
        <taxon>Bacillariophyta</taxon>
        <taxon>Bacillariophyceae</taxon>
        <taxon>Bacillariophycidae</taxon>
        <taxon>Bacillariales</taxon>
        <taxon>Bacillariaceae</taxon>
        <taxon>Cylindrotheca</taxon>
    </lineage>
</organism>
<feature type="region of interest" description="Disordered" evidence="3">
    <location>
        <begin position="244"/>
        <end position="268"/>
    </location>
</feature>
<dbReference type="GO" id="GO:0046872">
    <property type="term" value="F:metal ion binding"/>
    <property type="evidence" value="ECO:0007669"/>
    <property type="project" value="UniProtKB-KW"/>
</dbReference>
<dbReference type="Pfam" id="PF13359">
    <property type="entry name" value="DDE_Tnp_4"/>
    <property type="match status" value="1"/>
</dbReference>
<evidence type="ECO:0000256" key="3">
    <source>
        <dbReference type="SAM" id="MobiDB-lite"/>
    </source>
</evidence>
<name>A0AAD2CJ76_9STRA</name>
<feature type="domain" description="DDE Tnp4" evidence="4">
    <location>
        <begin position="165"/>
        <end position="232"/>
    </location>
</feature>
<evidence type="ECO:0000259" key="4">
    <source>
        <dbReference type="Pfam" id="PF13359"/>
    </source>
</evidence>
<sequence length="310" mass="35026">MNRSLPIYLLRPTFDQFTATISASHFRKMFRMTQSMFATLCATICNEIGPEVFRSESFLSQRRERIYGSQEPREQAVAPVSGEIRVAIGLRMLAGGSYLDLVPLFRVSSSQLYDVFDTFLVWILATFKFPLPQYFAENNWPAIERLAFPFAEKTNGIFYGVFAALDGLAVRIKGPRIDEVPDPGNYYCRKGFFALNVQAMCDKAKYFLWCFPANKGSTHDSTAFANSTLFEMDQLQQNITQATGEIPLPTVSDNNEPKPSGRRTKEEVNEKALGENIRFNLAYKLASAGLSRPMVTGMHTNKHGHVYMTE</sequence>
<reference evidence="5" key="1">
    <citation type="submission" date="2023-08" db="EMBL/GenBank/DDBJ databases">
        <authorList>
            <person name="Audoor S."/>
            <person name="Bilcke G."/>
        </authorList>
    </citation>
    <scope>NUCLEOTIDE SEQUENCE</scope>
</reference>
<dbReference type="EMBL" id="CAKOGP040000347">
    <property type="protein sequence ID" value="CAJ1934612.1"/>
    <property type="molecule type" value="Genomic_DNA"/>
</dbReference>
<accession>A0AAD2CJ76</accession>
<proteinExistence type="predicted"/>
<keyword evidence="6" id="KW-1185">Reference proteome</keyword>
<evidence type="ECO:0000313" key="5">
    <source>
        <dbReference type="EMBL" id="CAJ1934612.1"/>
    </source>
</evidence>
<evidence type="ECO:0000256" key="2">
    <source>
        <dbReference type="ARBA" id="ARBA00022723"/>
    </source>
</evidence>
<evidence type="ECO:0000256" key="1">
    <source>
        <dbReference type="ARBA" id="ARBA00001968"/>
    </source>
</evidence>